<sequence length="817" mass="93484">MRRFILNLSPISYRSTRSFYQLRVHSTMSNSVSRSQPKWHRPAQKETPVLKLQNSLTKTKTDFIPINGRRVTWYNCGPTVYDASHMGHARTYLTMDIIRRILEDYFKYDVLFVQNVTDIDDKVRSRFSGMVVVINHWQNRSDHSVQIILRARQGHLFETMKNATPALSAELVEAVKNAWKEYADSKMERIDANASKDWPAFKQKMTPEAVQSALLIDEKFKMHFTALDNSYNAIVNAEKELAANSTSKENAGALLEQSKDVVCLWLDKEKKDQVNDPKVFRQLPAYWEDKFYEDMAALNVRLPDVQTRVSEYVPEIVDYVQKIIENGYAYEASGSVYFDTGKYDGHDGHHYAKLEPWSKGNQELIDDGEGSLGSKLEGKRSPNDFALWKTSKPGEPTWDSPWGKGRPGWHIECSVMAGAVLPENIDIHSGGSDLAFPHHDNEIAQSEAYYNCKQWVNYFLHAGHLHVEGQKMSKSLKNFISIEEALKKYTSRQLRLFYLMHQWDSRMDFKDTGMQDTMDKEKFMNNFFLYVKAMGRKIREDGSRGAIEKSDGSLTHRFNDEERELMSILAQKQDNVHAALCDSINTPLAVQEMLDLISQANKYAASKGNLVNIHVLEKVAKWTTSMLKVFGVADNGAEIGFGATNNAGAANLEDTVMPYLDVLSKFRDSVRGFAKEQKTHTEFLALSDKLRDDELVELGVLLDDQEDGTALIKFVDKDELIKQREIKRAREAEKQAKKAQAAALLEQKRLERLEKGKVAPEQMFLGLDKEFSKFDENGIPTHDNEGTEVAKSRRKKLQKEWDAQKKLHLEYLKSVPK</sequence>
<evidence type="ECO:0000259" key="13">
    <source>
        <dbReference type="Pfam" id="PF01406"/>
    </source>
</evidence>
<feature type="domain" description="tRNA synthetases class I catalytic" evidence="13">
    <location>
        <begin position="65"/>
        <end position="517"/>
    </location>
</feature>
<keyword evidence="6" id="KW-0862">Zinc</keyword>
<dbReference type="CDD" id="cd00672">
    <property type="entry name" value="CysRS_core"/>
    <property type="match status" value="1"/>
</dbReference>
<dbReference type="Pfam" id="PF01406">
    <property type="entry name" value="tRNA-synt_1e"/>
    <property type="match status" value="1"/>
</dbReference>
<dbReference type="Gene3D" id="1.20.120.1910">
    <property type="entry name" value="Cysteine-tRNA ligase, C-terminal anti-codon recognition domain"/>
    <property type="match status" value="1"/>
</dbReference>
<keyword evidence="5" id="KW-0547">Nucleotide-binding</keyword>
<keyword evidence="4" id="KW-0479">Metal-binding</keyword>
<proteinExistence type="inferred from homology"/>
<dbReference type="Proteomes" id="UP000612746">
    <property type="component" value="Unassembled WGS sequence"/>
</dbReference>
<dbReference type="NCBIfam" id="TIGR00435">
    <property type="entry name" value="cysS"/>
    <property type="match status" value="1"/>
</dbReference>
<evidence type="ECO:0000313" key="15">
    <source>
        <dbReference type="Proteomes" id="UP000612746"/>
    </source>
</evidence>
<keyword evidence="7" id="KW-0067">ATP-binding</keyword>
<comment type="cofactor">
    <cofactor evidence="1">
        <name>Zn(2+)</name>
        <dbReference type="ChEBI" id="CHEBI:29105"/>
    </cofactor>
</comment>
<dbReference type="PANTHER" id="PTHR10890">
    <property type="entry name" value="CYSTEINYL-TRNA SYNTHETASE"/>
    <property type="match status" value="1"/>
</dbReference>
<evidence type="ECO:0000256" key="11">
    <source>
        <dbReference type="SAM" id="Coils"/>
    </source>
</evidence>
<dbReference type="GO" id="GO:0006423">
    <property type="term" value="P:cysteinyl-tRNA aminoacylation"/>
    <property type="evidence" value="ECO:0007669"/>
    <property type="project" value="InterPro"/>
</dbReference>
<dbReference type="InterPro" id="IPR015803">
    <property type="entry name" value="Cys-tRNA-ligase"/>
</dbReference>
<feature type="region of interest" description="Disordered" evidence="12">
    <location>
        <begin position="775"/>
        <end position="795"/>
    </location>
</feature>
<evidence type="ECO:0000256" key="10">
    <source>
        <dbReference type="ARBA" id="ARBA00031499"/>
    </source>
</evidence>
<accession>A0A8H7QAM8</accession>
<evidence type="ECO:0000256" key="2">
    <source>
        <dbReference type="ARBA" id="ARBA00012832"/>
    </source>
</evidence>
<dbReference type="HAMAP" id="MF_00041">
    <property type="entry name" value="Cys_tRNA_synth"/>
    <property type="match status" value="1"/>
</dbReference>
<name>A0A8H7QAM8_9FUNG</name>
<keyword evidence="8" id="KW-0648">Protein biosynthesis</keyword>
<dbReference type="InterPro" id="IPR014729">
    <property type="entry name" value="Rossmann-like_a/b/a_fold"/>
</dbReference>
<keyword evidence="11" id="KW-0175">Coiled coil</keyword>
<gene>
    <name evidence="14" type="ORF">INT44_000970</name>
</gene>
<evidence type="ECO:0000256" key="4">
    <source>
        <dbReference type="ARBA" id="ARBA00022723"/>
    </source>
</evidence>
<organism evidence="14 15">
    <name type="scientific">Umbelopsis vinacea</name>
    <dbReference type="NCBI Taxonomy" id="44442"/>
    <lineage>
        <taxon>Eukaryota</taxon>
        <taxon>Fungi</taxon>
        <taxon>Fungi incertae sedis</taxon>
        <taxon>Mucoromycota</taxon>
        <taxon>Mucoromycotina</taxon>
        <taxon>Umbelopsidomycetes</taxon>
        <taxon>Umbelopsidales</taxon>
        <taxon>Umbelopsidaceae</taxon>
        <taxon>Umbelopsis</taxon>
    </lineage>
</organism>
<dbReference type="SUPFAM" id="SSF47323">
    <property type="entry name" value="Anticodon-binding domain of a subclass of class I aminoacyl-tRNA synthetases"/>
    <property type="match status" value="1"/>
</dbReference>
<evidence type="ECO:0000256" key="7">
    <source>
        <dbReference type="ARBA" id="ARBA00022840"/>
    </source>
</evidence>
<dbReference type="EC" id="6.1.1.16" evidence="2"/>
<dbReference type="SUPFAM" id="SSF52374">
    <property type="entry name" value="Nucleotidylyl transferase"/>
    <property type="match status" value="1"/>
</dbReference>
<protein>
    <recommendedName>
        <fullName evidence="2">cysteine--tRNA ligase</fullName>
        <ecNumber evidence="2">6.1.1.16</ecNumber>
    </recommendedName>
    <alternativeName>
        <fullName evidence="10">Cysteinyl-tRNA synthetase</fullName>
    </alternativeName>
</protein>
<dbReference type="GO" id="GO:0046872">
    <property type="term" value="F:metal ion binding"/>
    <property type="evidence" value="ECO:0007669"/>
    <property type="project" value="UniProtKB-KW"/>
</dbReference>
<evidence type="ECO:0000256" key="6">
    <source>
        <dbReference type="ARBA" id="ARBA00022833"/>
    </source>
</evidence>
<dbReference type="EMBL" id="JAEPRA010000002">
    <property type="protein sequence ID" value="KAG2188218.1"/>
    <property type="molecule type" value="Genomic_DNA"/>
</dbReference>
<keyword evidence="3" id="KW-0436">Ligase</keyword>
<feature type="compositionally biased region" description="Basic and acidic residues" evidence="12">
    <location>
        <begin position="775"/>
        <end position="791"/>
    </location>
</feature>
<dbReference type="PANTHER" id="PTHR10890:SF3">
    <property type="entry name" value="CYSTEINE--TRNA LIGASE, CYTOPLASMIC"/>
    <property type="match status" value="1"/>
</dbReference>
<dbReference type="AlphaFoldDB" id="A0A8H7QAM8"/>
<dbReference type="InterPro" id="IPR024909">
    <property type="entry name" value="Cys-tRNA/MSH_ligase"/>
</dbReference>
<dbReference type="InterPro" id="IPR032678">
    <property type="entry name" value="tRNA-synt_1_cat_dom"/>
</dbReference>
<keyword evidence="9" id="KW-0030">Aminoacyl-tRNA synthetase</keyword>
<evidence type="ECO:0000256" key="9">
    <source>
        <dbReference type="ARBA" id="ARBA00023146"/>
    </source>
</evidence>
<keyword evidence="15" id="KW-1185">Reference proteome</keyword>
<dbReference type="OrthoDB" id="438179at2759"/>
<reference evidence="14" key="1">
    <citation type="submission" date="2020-12" db="EMBL/GenBank/DDBJ databases">
        <title>Metabolic potential, ecology and presence of endohyphal bacteria is reflected in genomic diversity of Mucoromycotina.</title>
        <authorList>
            <person name="Muszewska A."/>
            <person name="Okrasinska A."/>
            <person name="Steczkiewicz K."/>
            <person name="Drgas O."/>
            <person name="Orlowska M."/>
            <person name="Perlinska-Lenart U."/>
            <person name="Aleksandrzak-Piekarczyk T."/>
            <person name="Szatraj K."/>
            <person name="Zielenkiewicz U."/>
            <person name="Pilsyk S."/>
            <person name="Malc E."/>
            <person name="Mieczkowski P."/>
            <person name="Kruszewska J.S."/>
            <person name="Biernat P."/>
            <person name="Pawlowska J."/>
        </authorList>
    </citation>
    <scope>NUCLEOTIDE SEQUENCE</scope>
    <source>
        <strain evidence="14">WA0000051536</strain>
    </source>
</reference>
<feature type="coiled-coil region" evidence="11">
    <location>
        <begin position="722"/>
        <end position="749"/>
    </location>
</feature>
<evidence type="ECO:0000256" key="12">
    <source>
        <dbReference type="SAM" id="MobiDB-lite"/>
    </source>
</evidence>
<evidence type="ECO:0000256" key="1">
    <source>
        <dbReference type="ARBA" id="ARBA00001947"/>
    </source>
</evidence>
<dbReference type="InterPro" id="IPR009080">
    <property type="entry name" value="tRNAsynth_Ia_anticodon-bd"/>
</dbReference>
<dbReference type="GO" id="GO:0004817">
    <property type="term" value="F:cysteine-tRNA ligase activity"/>
    <property type="evidence" value="ECO:0007669"/>
    <property type="project" value="UniProtKB-EC"/>
</dbReference>
<evidence type="ECO:0000313" key="14">
    <source>
        <dbReference type="EMBL" id="KAG2188218.1"/>
    </source>
</evidence>
<dbReference type="GO" id="GO:0005737">
    <property type="term" value="C:cytoplasm"/>
    <property type="evidence" value="ECO:0007669"/>
    <property type="project" value="TreeGrafter"/>
</dbReference>
<evidence type="ECO:0000256" key="3">
    <source>
        <dbReference type="ARBA" id="ARBA00022598"/>
    </source>
</evidence>
<dbReference type="GO" id="GO:0005524">
    <property type="term" value="F:ATP binding"/>
    <property type="evidence" value="ECO:0007669"/>
    <property type="project" value="UniProtKB-KW"/>
</dbReference>
<evidence type="ECO:0000256" key="5">
    <source>
        <dbReference type="ARBA" id="ARBA00022741"/>
    </source>
</evidence>
<evidence type="ECO:0000256" key="8">
    <source>
        <dbReference type="ARBA" id="ARBA00022917"/>
    </source>
</evidence>
<dbReference type="Gene3D" id="3.40.50.620">
    <property type="entry name" value="HUPs"/>
    <property type="match status" value="2"/>
</dbReference>
<comment type="caution">
    <text evidence="14">The sequence shown here is derived from an EMBL/GenBank/DDBJ whole genome shotgun (WGS) entry which is preliminary data.</text>
</comment>